<keyword evidence="3" id="KW-1185">Reference proteome</keyword>
<evidence type="ECO:0000256" key="1">
    <source>
        <dbReference type="SAM" id="SignalP"/>
    </source>
</evidence>
<dbReference type="Proteomes" id="UP000324222">
    <property type="component" value="Unassembled WGS sequence"/>
</dbReference>
<name>A0A5B7IQB4_PORTR</name>
<protein>
    <submittedName>
        <fullName evidence="2">Uncharacterized protein</fullName>
    </submittedName>
</protein>
<accession>A0A5B7IQB4</accession>
<reference evidence="2 3" key="1">
    <citation type="submission" date="2019-05" db="EMBL/GenBank/DDBJ databases">
        <title>Another draft genome of Portunus trituberculatus and its Hox gene families provides insights of decapod evolution.</title>
        <authorList>
            <person name="Jeong J.-H."/>
            <person name="Song I."/>
            <person name="Kim S."/>
            <person name="Choi T."/>
            <person name="Kim D."/>
            <person name="Ryu S."/>
            <person name="Kim W."/>
        </authorList>
    </citation>
    <scope>NUCLEOTIDE SEQUENCE [LARGE SCALE GENOMIC DNA]</scope>
    <source>
        <tissue evidence="2">Muscle</tissue>
    </source>
</reference>
<evidence type="ECO:0000313" key="3">
    <source>
        <dbReference type="Proteomes" id="UP000324222"/>
    </source>
</evidence>
<gene>
    <name evidence="2" type="ORF">E2C01_081646</name>
</gene>
<feature type="chain" id="PRO_5022881871" evidence="1">
    <location>
        <begin position="46"/>
        <end position="98"/>
    </location>
</feature>
<evidence type="ECO:0000313" key="2">
    <source>
        <dbReference type="EMBL" id="MPC86810.1"/>
    </source>
</evidence>
<comment type="caution">
    <text evidence="2">The sequence shown here is derived from an EMBL/GenBank/DDBJ whole genome shotgun (WGS) entry which is preliminary data.</text>
</comment>
<dbReference type="EMBL" id="VSRR010072571">
    <property type="protein sequence ID" value="MPC86810.1"/>
    <property type="molecule type" value="Genomic_DNA"/>
</dbReference>
<sequence>MDARRDMGGLEEQVSFSVPGLPHSPAGRSLTLLLLLLSVVNSSNAPTPTHPCPANASSLMPCEPPTLPWLQFAGWLKVKDKYNSVYKYHGNILQETNS</sequence>
<organism evidence="2 3">
    <name type="scientific">Portunus trituberculatus</name>
    <name type="common">Swimming crab</name>
    <name type="synonym">Neptunus trituberculatus</name>
    <dbReference type="NCBI Taxonomy" id="210409"/>
    <lineage>
        <taxon>Eukaryota</taxon>
        <taxon>Metazoa</taxon>
        <taxon>Ecdysozoa</taxon>
        <taxon>Arthropoda</taxon>
        <taxon>Crustacea</taxon>
        <taxon>Multicrustacea</taxon>
        <taxon>Malacostraca</taxon>
        <taxon>Eumalacostraca</taxon>
        <taxon>Eucarida</taxon>
        <taxon>Decapoda</taxon>
        <taxon>Pleocyemata</taxon>
        <taxon>Brachyura</taxon>
        <taxon>Eubrachyura</taxon>
        <taxon>Portunoidea</taxon>
        <taxon>Portunidae</taxon>
        <taxon>Portuninae</taxon>
        <taxon>Portunus</taxon>
    </lineage>
</organism>
<feature type="signal peptide" evidence="1">
    <location>
        <begin position="1"/>
        <end position="45"/>
    </location>
</feature>
<proteinExistence type="predicted"/>
<dbReference type="AlphaFoldDB" id="A0A5B7IQB4"/>
<keyword evidence="1" id="KW-0732">Signal</keyword>